<reference evidence="1 4" key="2">
    <citation type="submission" date="2016-11" db="EMBL/GenBank/DDBJ databases">
        <title>Genomic analysis of Caldithrix abyssi and proposal of a novel bacterial phylum Caldithrichaeota.</title>
        <authorList>
            <person name="Kublanov I."/>
            <person name="Sigalova O."/>
            <person name="Gavrilov S."/>
            <person name="Lebedinsky A."/>
            <person name="Ivanova N."/>
            <person name="Daum C."/>
            <person name="Reddy T."/>
            <person name="Klenk H.P."/>
            <person name="Goker M."/>
            <person name="Reva O."/>
            <person name="Miroshnichenko M."/>
            <person name="Kyprides N."/>
            <person name="Woyke T."/>
            <person name="Gelfand M."/>
        </authorList>
    </citation>
    <scope>NUCLEOTIDE SEQUENCE [LARGE SCALE GENOMIC DNA]</scope>
    <source>
        <strain evidence="1 4">LF13</strain>
    </source>
</reference>
<dbReference type="Gene3D" id="3.90.930.1">
    <property type="match status" value="1"/>
</dbReference>
<reference evidence="2 3" key="1">
    <citation type="submission" date="2011-09" db="EMBL/GenBank/DDBJ databases">
        <title>The permanent draft genome of Caldithrix abyssi DSM 13497.</title>
        <authorList>
            <consortium name="US DOE Joint Genome Institute (JGI-PGF)"/>
            <person name="Lucas S."/>
            <person name="Han J."/>
            <person name="Lapidus A."/>
            <person name="Bruce D."/>
            <person name="Goodwin L."/>
            <person name="Pitluck S."/>
            <person name="Peters L."/>
            <person name="Kyrpides N."/>
            <person name="Mavromatis K."/>
            <person name="Ivanova N."/>
            <person name="Mikhailova N."/>
            <person name="Chertkov O."/>
            <person name="Detter J.C."/>
            <person name="Tapia R."/>
            <person name="Han C."/>
            <person name="Land M."/>
            <person name="Hauser L."/>
            <person name="Markowitz V."/>
            <person name="Cheng J.-F."/>
            <person name="Hugenholtz P."/>
            <person name="Woyke T."/>
            <person name="Wu D."/>
            <person name="Spring S."/>
            <person name="Brambilla E."/>
            <person name="Klenk H.-P."/>
            <person name="Eisen J.A."/>
        </authorList>
    </citation>
    <scope>NUCLEOTIDE SEQUENCE [LARGE SCALE GENOMIC DNA]</scope>
    <source>
        <strain evidence="2 3">DSM 13497</strain>
    </source>
</reference>
<accession>H1XUZ4</accession>
<dbReference type="HOGENOM" id="CLU_1544775_0_0_0"/>
<protein>
    <recommendedName>
        <fullName evidence="5">YD repeat-containing protein</fullName>
    </recommendedName>
</protein>
<dbReference type="PaxDb" id="880073-Calab_3223"/>
<keyword evidence="3" id="KW-1185">Reference proteome</keyword>
<dbReference type="RefSeq" id="WP_006930179.1">
    <property type="nucleotide sequence ID" value="NZ_CM001402.1"/>
</dbReference>
<dbReference type="Proteomes" id="UP000183868">
    <property type="component" value="Chromosome"/>
</dbReference>
<sequence>MVQTKHIFTIKDSTPFLTQRVVSEYDDQMNERTRLIYKNADQLLLVVKKEFNIRQSVTRSSTFDGQGRLKSIVAYEYDRRGNLIGKKFFNKNREIISRQLWKFDAHEKKLTLYEKYGLEERLLERKVFEYQNGNLSSVKIFTPGPDAFRLKRYFYDKEGREIEEKILALLGFL</sequence>
<dbReference type="Proteomes" id="UP000004671">
    <property type="component" value="Chromosome"/>
</dbReference>
<dbReference type="STRING" id="880073.Cabys_2109"/>
<dbReference type="AlphaFoldDB" id="H1XUZ4"/>
<organism evidence="2 3">
    <name type="scientific">Caldithrix abyssi DSM 13497</name>
    <dbReference type="NCBI Taxonomy" id="880073"/>
    <lineage>
        <taxon>Bacteria</taxon>
        <taxon>Pseudomonadati</taxon>
        <taxon>Calditrichota</taxon>
        <taxon>Calditrichia</taxon>
        <taxon>Calditrichales</taxon>
        <taxon>Calditrichaceae</taxon>
        <taxon>Caldithrix</taxon>
    </lineage>
</organism>
<dbReference type="KEGG" id="caby:Cabys_2109"/>
<name>H1XUZ4_CALAY</name>
<evidence type="ECO:0000313" key="1">
    <source>
        <dbReference type="EMBL" id="APF18858.1"/>
    </source>
</evidence>
<dbReference type="InParanoid" id="H1XUZ4"/>
<evidence type="ECO:0008006" key="5">
    <source>
        <dbReference type="Google" id="ProtNLM"/>
    </source>
</evidence>
<evidence type="ECO:0000313" key="4">
    <source>
        <dbReference type="Proteomes" id="UP000183868"/>
    </source>
</evidence>
<dbReference type="EMBL" id="CP018099">
    <property type="protein sequence ID" value="APF18858.1"/>
    <property type="molecule type" value="Genomic_DNA"/>
</dbReference>
<evidence type="ECO:0000313" key="3">
    <source>
        <dbReference type="Proteomes" id="UP000004671"/>
    </source>
</evidence>
<dbReference type="EMBL" id="CM001402">
    <property type="protein sequence ID" value="EHO42827.1"/>
    <property type="molecule type" value="Genomic_DNA"/>
</dbReference>
<proteinExistence type="predicted"/>
<gene>
    <name evidence="1" type="ORF">Cabys_2109</name>
    <name evidence="2" type="ORF">Calab_3223</name>
</gene>
<evidence type="ECO:0000313" key="2">
    <source>
        <dbReference type="EMBL" id="EHO42827.1"/>
    </source>
</evidence>